<comment type="caution">
    <text evidence="6">The sequence shown here is derived from an EMBL/GenBank/DDBJ whole genome shotgun (WGS) entry which is preliminary data.</text>
</comment>
<protein>
    <submittedName>
        <fullName evidence="6">Alpha/beta hydrolase fold family protein</fullName>
    </submittedName>
</protein>
<dbReference type="PANTHER" id="PTHR48081">
    <property type="entry name" value="AB HYDROLASE SUPERFAMILY PROTEIN C4A8.06C"/>
    <property type="match status" value="1"/>
</dbReference>
<keyword evidence="4" id="KW-0472">Membrane</keyword>
<name>A0AA38VTC2_9PEZI</name>
<proteinExistence type="inferred from homology"/>
<feature type="transmembrane region" description="Helical" evidence="4">
    <location>
        <begin position="23"/>
        <end position="45"/>
    </location>
</feature>
<comment type="similarity">
    <text evidence="1">Belongs to the 'GDXG' lipolytic enzyme family.</text>
</comment>
<keyword evidence="4" id="KW-1133">Transmembrane helix</keyword>
<dbReference type="AlphaFoldDB" id="A0AA38VTC2"/>
<dbReference type="EMBL" id="JANBVO010000016">
    <property type="protein sequence ID" value="KAJ9144599.1"/>
    <property type="molecule type" value="Genomic_DNA"/>
</dbReference>
<dbReference type="SUPFAM" id="SSF53474">
    <property type="entry name" value="alpha/beta-Hydrolases"/>
    <property type="match status" value="1"/>
</dbReference>
<dbReference type="Pfam" id="PF07859">
    <property type="entry name" value="Abhydrolase_3"/>
    <property type="match status" value="1"/>
</dbReference>
<keyword evidence="7" id="KW-1185">Reference proteome</keyword>
<dbReference type="Proteomes" id="UP001174694">
    <property type="component" value="Unassembled WGS sequence"/>
</dbReference>
<gene>
    <name evidence="6" type="ORF">NKR23_g5868</name>
</gene>
<dbReference type="InterPro" id="IPR029058">
    <property type="entry name" value="AB_hydrolase_fold"/>
</dbReference>
<feature type="transmembrane region" description="Helical" evidence="4">
    <location>
        <begin position="65"/>
        <end position="84"/>
    </location>
</feature>
<reference evidence="6" key="1">
    <citation type="submission" date="2022-07" db="EMBL/GenBank/DDBJ databases">
        <title>Fungi with potential for degradation of polypropylene.</title>
        <authorList>
            <person name="Gostincar C."/>
        </authorList>
    </citation>
    <scope>NUCLEOTIDE SEQUENCE</scope>
    <source>
        <strain evidence="6">EXF-13308</strain>
    </source>
</reference>
<feature type="active site" evidence="3">
    <location>
        <position position="222"/>
    </location>
</feature>
<dbReference type="InterPro" id="IPR033140">
    <property type="entry name" value="Lipase_GDXG_put_SER_AS"/>
</dbReference>
<accession>A0AA38VTC2</accession>
<sequence length="389" mass="42550">MARQVAEENAIPNTWRTRKPGSIFWAPIGLSILLLRAVAYAIYLVPRSLRPTEHWTYRQALATRLLKAIFGLIAVMGITFPLSLEARELGDRWVVIEPGPPAVYRSPLSSSVVQPGRIGATWYPSRLQKDTSKGEEGLVALCFHSGSFLWMTGRPDDCGSTARRLTSRLGPGARSLWVQYRLAGSDDPAPYPGPFQDALTAYLYLVQELHISPSRIVLAGDSSGATLAIGLVRYLASHAQETGLDPSVMPRACLMFSPSVDYSVEGDSQQIDNHRNQKCDYIDGRMAAWGARAIAPPPIRLDDPYLSPALSPFPTSVPIFAQAGGAEVLCDTIRSFSEAMRAVPGNKVRYMEVPGAPHDIYMVGEILGWSGETEQVFNAAESFVSEVQI</sequence>
<evidence type="ECO:0000256" key="1">
    <source>
        <dbReference type="ARBA" id="ARBA00010515"/>
    </source>
</evidence>
<evidence type="ECO:0000256" key="2">
    <source>
        <dbReference type="ARBA" id="ARBA00022801"/>
    </source>
</evidence>
<dbReference type="PANTHER" id="PTHR48081:SF8">
    <property type="entry name" value="ALPHA_BETA HYDROLASE FOLD-3 DOMAIN-CONTAINING PROTEIN-RELATED"/>
    <property type="match status" value="1"/>
</dbReference>
<evidence type="ECO:0000313" key="7">
    <source>
        <dbReference type="Proteomes" id="UP001174694"/>
    </source>
</evidence>
<keyword evidence="4" id="KW-0812">Transmembrane</keyword>
<feature type="domain" description="Alpha/beta hydrolase fold-3" evidence="5">
    <location>
        <begin position="141"/>
        <end position="361"/>
    </location>
</feature>
<dbReference type="InterPro" id="IPR013094">
    <property type="entry name" value="AB_hydrolase_3"/>
</dbReference>
<organism evidence="6 7">
    <name type="scientific">Pleurostoma richardsiae</name>
    <dbReference type="NCBI Taxonomy" id="41990"/>
    <lineage>
        <taxon>Eukaryota</taxon>
        <taxon>Fungi</taxon>
        <taxon>Dikarya</taxon>
        <taxon>Ascomycota</taxon>
        <taxon>Pezizomycotina</taxon>
        <taxon>Sordariomycetes</taxon>
        <taxon>Sordariomycetidae</taxon>
        <taxon>Calosphaeriales</taxon>
        <taxon>Pleurostomataceae</taxon>
        <taxon>Pleurostoma</taxon>
    </lineage>
</organism>
<evidence type="ECO:0000313" key="6">
    <source>
        <dbReference type="EMBL" id="KAJ9144599.1"/>
    </source>
</evidence>
<evidence type="ECO:0000256" key="3">
    <source>
        <dbReference type="PROSITE-ProRule" id="PRU10038"/>
    </source>
</evidence>
<dbReference type="InterPro" id="IPR050300">
    <property type="entry name" value="GDXG_lipolytic_enzyme"/>
</dbReference>
<dbReference type="PROSITE" id="PS01174">
    <property type="entry name" value="LIPASE_GDXG_SER"/>
    <property type="match status" value="1"/>
</dbReference>
<dbReference type="GO" id="GO:0016787">
    <property type="term" value="F:hydrolase activity"/>
    <property type="evidence" value="ECO:0007669"/>
    <property type="project" value="UniProtKB-KW"/>
</dbReference>
<evidence type="ECO:0000256" key="4">
    <source>
        <dbReference type="SAM" id="Phobius"/>
    </source>
</evidence>
<evidence type="ECO:0000259" key="5">
    <source>
        <dbReference type="Pfam" id="PF07859"/>
    </source>
</evidence>
<dbReference type="Gene3D" id="3.40.50.1820">
    <property type="entry name" value="alpha/beta hydrolase"/>
    <property type="match status" value="1"/>
</dbReference>
<keyword evidence="2 6" id="KW-0378">Hydrolase</keyword>